<dbReference type="InterPro" id="IPR000907">
    <property type="entry name" value="LipOase"/>
</dbReference>
<dbReference type="InterPro" id="IPR036392">
    <property type="entry name" value="PLAT/LH2_dom_sf"/>
</dbReference>
<protein>
    <submittedName>
        <fullName evidence="9">Lipoxygenase 2</fullName>
    </submittedName>
</protein>
<evidence type="ECO:0000256" key="5">
    <source>
        <dbReference type="PROSITE-ProRule" id="PRU00152"/>
    </source>
</evidence>
<evidence type="ECO:0000256" key="3">
    <source>
        <dbReference type="ARBA" id="ARBA00023002"/>
    </source>
</evidence>
<dbReference type="Gene3D" id="3.10.450.60">
    <property type="match status" value="1"/>
</dbReference>
<keyword evidence="4" id="KW-0443">Lipid metabolism</keyword>
<dbReference type="Gene3D" id="1.20.245.10">
    <property type="entry name" value="Lipoxygenase-1, Domain 5"/>
    <property type="match status" value="1"/>
</dbReference>
<evidence type="ECO:0000259" key="7">
    <source>
        <dbReference type="PROSITE" id="PS50095"/>
    </source>
</evidence>
<dbReference type="PROSITE" id="PS50095">
    <property type="entry name" value="PLAT"/>
    <property type="match status" value="1"/>
</dbReference>
<dbReference type="PROSITE" id="PS00081">
    <property type="entry name" value="LIPOXYGENASE_2"/>
    <property type="match status" value="1"/>
</dbReference>
<evidence type="ECO:0000313" key="9">
    <source>
        <dbReference type="EMBL" id="AHW81487.1"/>
    </source>
</evidence>
<dbReference type="AlphaFoldDB" id="X5F0X0"/>
<dbReference type="GO" id="GO:0046872">
    <property type="term" value="F:metal ion binding"/>
    <property type="evidence" value="ECO:0007669"/>
    <property type="project" value="UniProtKB-KW"/>
</dbReference>
<dbReference type="PRINTS" id="PR00087">
    <property type="entry name" value="LIPOXYGENASE"/>
</dbReference>
<dbReference type="PANTHER" id="PTHR11771">
    <property type="entry name" value="LIPOXYGENASE"/>
    <property type="match status" value="1"/>
</dbReference>
<organism evidence="9">
    <name type="scientific">Branchiostoma belcheri tsingtauense</name>
    <dbReference type="NCBI Taxonomy" id="155462"/>
    <lineage>
        <taxon>Eukaryota</taxon>
        <taxon>Metazoa</taxon>
        <taxon>Chordata</taxon>
        <taxon>Cephalochordata</taxon>
        <taxon>Leptocardii</taxon>
        <taxon>Amphioxiformes</taxon>
        <taxon>Branchiostomatidae</taxon>
        <taxon>Branchiostoma</taxon>
    </lineage>
</organism>
<dbReference type="InterPro" id="IPR013819">
    <property type="entry name" value="LipOase_C"/>
</dbReference>
<feature type="domain" description="PLAT" evidence="7">
    <location>
        <begin position="11"/>
        <end position="131"/>
    </location>
</feature>
<keyword evidence="1" id="KW-0479">Metal-binding</keyword>
<dbReference type="Gene3D" id="2.60.60.20">
    <property type="entry name" value="PLAT/LH2 domain"/>
    <property type="match status" value="1"/>
</dbReference>
<dbReference type="SUPFAM" id="SSF49723">
    <property type="entry name" value="Lipase/lipooxygenase domain (PLAT/LH2 domain)"/>
    <property type="match status" value="1"/>
</dbReference>
<keyword evidence="2" id="KW-0223">Dioxygenase</keyword>
<feature type="domain" description="Lipoxygenase" evidence="8">
    <location>
        <begin position="125"/>
        <end position="671"/>
    </location>
</feature>
<feature type="region of interest" description="Disordered" evidence="6">
    <location>
        <begin position="1"/>
        <end position="28"/>
    </location>
</feature>
<accession>X5F0X0</accession>
<evidence type="ECO:0000256" key="6">
    <source>
        <dbReference type="SAM" id="MobiDB-lite"/>
    </source>
</evidence>
<dbReference type="InterPro" id="IPR036226">
    <property type="entry name" value="LipOase_C_sf"/>
</dbReference>
<gene>
    <name evidence="9" type="primary">lox2</name>
</gene>
<evidence type="ECO:0000256" key="1">
    <source>
        <dbReference type="ARBA" id="ARBA00022723"/>
    </source>
</evidence>
<dbReference type="InterPro" id="IPR001024">
    <property type="entry name" value="PLAT/LH2_dom"/>
</dbReference>
<proteinExistence type="evidence at transcript level"/>
<dbReference type="SUPFAM" id="SSF48484">
    <property type="entry name" value="Lipoxigenase"/>
    <property type="match status" value="1"/>
</dbReference>
<name>X5F0X0_BRABE</name>
<dbReference type="GO" id="GO:0034440">
    <property type="term" value="P:lipid oxidation"/>
    <property type="evidence" value="ECO:0007669"/>
    <property type="project" value="InterPro"/>
</dbReference>
<comment type="caution">
    <text evidence="5">Lacks conserved residue(s) required for the propagation of feature annotation.</text>
</comment>
<evidence type="ECO:0000256" key="2">
    <source>
        <dbReference type="ARBA" id="ARBA00022964"/>
    </source>
</evidence>
<sequence length="671" mass="75981">MAENQPDQTHTDVLIKTKTGQYSGSGTDGNVYVTLKSDNGRRSRELKLDVWWKNDFEKGDEGSYTLKDVDVCSPVRELKLSRDDTCPNDDWYCLSVSVQLQPDSNGPTFHFPVDRWIKAGESLWLAPGGCVLPQNSRHREQRQEELTEMKKRYASFFPVEGLLPMLRKLPPEEDFLKEQLRSMISTAAVLLLKDLPLVIKDGRWESFDSINEAFPSKRVPKGKTNWKTDENFGSQRPTGVNPTSISLCREIPKGFGVTDAMVEPYLEGLKLEEAIKKKRMYIVDHTIMKITSFGNTTTPAPMCAPYALFFVNSRKDLVPVAIQLYPNEGEEEHPVFLPNDPPNTWLMAKMWFNCADGNYHEAVPHLGFTHLLVEACALAARQNLSPSHPILRLLEPHFIFLMAINDLALKTLINGGGGLDRTSQIGVQGDFKLIRERLKTWRLDVDGTLPEDLKNRGVDNEEDLPKYYYRDDALPTYHAIHNYVTDVVKYFYGIDDDSKNLKDNTEIQAWAKALVDFGIKGVPGNGAFSTPDELIQTITPITFISSVQHAAVNFMQWDQYGFIPNMPLMLEGNPPKTKDILTEQDILDALPGKANTVEINLLTDVLSERATQPLGFFEMKYLQGDKAQRAVRKFQQALANIASDIEYENAANRYKPYDYLDPHRIPNAISI</sequence>
<evidence type="ECO:0000256" key="4">
    <source>
        <dbReference type="ARBA" id="ARBA00023098"/>
    </source>
</evidence>
<keyword evidence="3" id="KW-0560">Oxidoreductase</keyword>
<dbReference type="Pfam" id="PF01477">
    <property type="entry name" value="PLAT"/>
    <property type="match status" value="1"/>
</dbReference>
<dbReference type="EMBL" id="KJ196392">
    <property type="protein sequence ID" value="AHW81487.1"/>
    <property type="molecule type" value="mRNA"/>
</dbReference>
<dbReference type="GO" id="GO:0016702">
    <property type="term" value="F:oxidoreductase activity, acting on single donors with incorporation of molecular oxygen, incorporation of two atoms of oxygen"/>
    <property type="evidence" value="ECO:0007669"/>
    <property type="project" value="InterPro"/>
</dbReference>
<dbReference type="Pfam" id="PF00305">
    <property type="entry name" value="Lipoxygenase"/>
    <property type="match status" value="1"/>
</dbReference>
<evidence type="ECO:0000259" key="8">
    <source>
        <dbReference type="PROSITE" id="PS51393"/>
    </source>
</evidence>
<reference evidence="9" key="1">
    <citation type="submission" date="2014-01" db="EMBL/GenBank/DDBJ databases">
        <title>Ancestral genetic complexity of arachidonic acid metabolism in Metazoa.</title>
        <authorList>
            <person name="Yuan D."/>
            <person name="Zou Q."/>
            <person name="Song C."/>
            <person name="Xu A."/>
        </authorList>
    </citation>
    <scope>NUCLEOTIDE SEQUENCE</scope>
</reference>
<dbReference type="PROSITE" id="PS51393">
    <property type="entry name" value="LIPOXYGENASE_3"/>
    <property type="match status" value="1"/>
</dbReference>
<dbReference type="InterPro" id="IPR020834">
    <property type="entry name" value="LipOase_CS"/>
</dbReference>